<comment type="caution">
    <text evidence="2">The sequence shown here is derived from an EMBL/GenBank/DDBJ whole genome shotgun (WGS) entry which is preliminary data.</text>
</comment>
<dbReference type="AlphaFoldDB" id="A0A226DUP6"/>
<feature type="compositionally biased region" description="Acidic residues" evidence="1">
    <location>
        <begin position="85"/>
        <end position="94"/>
    </location>
</feature>
<gene>
    <name evidence="2" type="ORF">Fcan01_16533</name>
</gene>
<evidence type="ECO:0000313" key="3">
    <source>
        <dbReference type="Proteomes" id="UP000198287"/>
    </source>
</evidence>
<protein>
    <submittedName>
        <fullName evidence="2">Uncharacterized protein</fullName>
    </submittedName>
</protein>
<evidence type="ECO:0000256" key="1">
    <source>
        <dbReference type="SAM" id="MobiDB-lite"/>
    </source>
</evidence>
<name>A0A226DUP6_FOLCA</name>
<reference evidence="2 3" key="1">
    <citation type="submission" date="2015-12" db="EMBL/GenBank/DDBJ databases">
        <title>The genome of Folsomia candida.</title>
        <authorList>
            <person name="Faddeeva A."/>
            <person name="Derks M.F."/>
            <person name="Anvar Y."/>
            <person name="Smit S."/>
            <person name="Van Straalen N."/>
            <person name="Roelofs D."/>
        </authorList>
    </citation>
    <scope>NUCLEOTIDE SEQUENCE [LARGE SCALE GENOMIC DNA]</scope>
    <source>
        <strain evidence="2 3">VU population</strain>
        <tissue evidence="2">Whole body</tissue>
    </source>
</reference>
<evidence type="ECO:0000313" key="2">
    <source>
        <dbReference type="EMBL" id="OXA48417.1"/>
    </source>
</evidence>
<organism evidence="2 3">
    <name type="scientific">Folsomia candida</name>
    <name type="common">Springtail</name>
    <dbReference type="NCBI Taxonomy" id="158441"/>
    <lineage>
        <taxon>Eukaryota</taxon>
        <taxon>Metazoa</taxon>
        <taxon>Ecdysozoa</taxon>
        <taxon>Arthropoda</taxon>
        <taxon>Hexapoda</taxon>
        <taxon>Collembola</taxon>
        <taxon>Entomobryomorpha</taxon>
        <taxon>Isotomoidea</taxon>
        <taxon>Isotomidae</taxon>
        <taxon>Proisotominae</taxon>
        <taxon>Folsomia</taxon>
    </lineage>
</organism>
<dbReference type="Proteomes" id="UP000198287">
    <property type="component" value="Unassembled WGS sequence"/>
</dbReference>
<accession>A0A226DUP6</accession>
<feature type="region of interest" description="Disordered" evidence="1">
    <location>
        <begin position="69"/>
        <end position="101"/>
    </location>
</feature>
<feature type="compositionally biased region" description="Polar residues" evidence="1">
    <location>
        <begin position="69"/>
        <end position="84"/>
    </location>
</feature>
<keyword evidence="3" id="KW-1185">Reference proteome</keyword>
<dbReference type="EMBL" id="LNIX01000011">
    <property type="protein sequence ID" value="OXA48417.1"/>
    <property type="molecule type" value="Genomic_DNA"/>
</dbReference>
<sequence>MSQQKFSVVYFPSGKTIEVVPRFRKIQKDSSSTPDLHWPIWEVEIKKSYDDFSDIKAKKLLSASYVDSSENDAAQNVNHIPESNSGEDQEDVEDVDKFVST</sequence>
<proteinExistence type="predicted"/>